<dbReference type="EMBL" id="JAFEUZ010000008">
    <property type="protein sequence ID" value="KAG5485776.1"/>
    <property type="molecule type" value="Genomic_DNA"/>
</dbReference>
<keyword evidence="3" id="KW-1185">Reference proteome</keyword>
<gene>
    <name evidence="2" type="ORF">LSCM1_07188</name>
</gene>
<evidence type="ECO:0000256" key="1">
    <source>
        <dbReference type="SAM" id="MobiDB-lite"/>
    </source>
</evidence>
<dbReference type="GeneID" id="92517084"/>
<evidence type="ECO:0000313" key="2">
    <source>
        <dbReference type="EMBL" id="KAG5485776.1"/>
    </source>
</evidence>
<dbReference type="KEGG" id="lmat:92517084"/>
<dbReference type="OrthoDB" id="273155at2759"/>
<comment type="caution">
    <text evidence="2">The sequence shown here is derived from an EMBL/GenBank/DDBJ whole genome shotgun (WGS) entry which is preliminary data.</text>
</comment>
<dbReference type="Proteomes" id="UP000673552">
    <property type="component" value="Unassembled WGS sequence"/>
</dbReference>
<proteinExistence type="predicted"/>
<dbReference type="RefSeq" id="XP_067180929.1">
    <property type="nucleotide sequence ID" value="XM_067324572.1"/>
</dbReference>
<sequence length="268" mass="28735">MAQLTRDEVHAYAEAMIAAIRTPEFQERVRAAMSREPTPMDAEAVMIRYEEVQADHFTNHYTSDSGSVRAGGASVSAGRTPEASEGPAQEVGGMCLQTTSDAPKLDGVHIVEQLKKAASVYKEAETLRLITQLCLLIEAQVAALPATVPALRHLYNNSMHGAHTLSQAPAASAQAGGAGHSMPPVAGASPQVRQIMEMAMRTLSPKQREILERVQQEMMPGKTPSPEDMRDVVLIQRQLAAFAQTMQKFGQKPSGRSSVDDSAGSGAE</sequence>
<feature type="region of interest" description="Disordered" evidence="1">
    <location>
        <begin position="60"/>
        <end position="91"/>
    </location>
</feature>
<protein>
    <submittedName>
        <fullName evidence="2">Uncharacterized protein</fullName>
    </submittedName>
</protein>
<dbReference type="SMR" id="A0A836H2N4"/>
<feature type="region of interest" description="Disordered" evidence="1">
    <location>
        <begin position="246"/>
        <end position="268"/>
    </location>
</feature>
<reference evidence="3" key="1">
    <citation type="journal article" date="2021" name="Microbiol. Resour. Announc.">
        <title>LGAAP: Leishmaniinae Genome Assembly and Annotation Pipeline.</title>
        <authorList>
            <person name="Almutairi H."/>
            <person name="Urbaniak M.D."/>
            <person name="Bates M.D."/>
            <person name="Jariyapan N."/>
            <person name="Kwakye-Nuako G."/>
            <person name="Thomaz-Soccol V."/>
            <person name="Al-Salem W.S."/>
            <person name="Dillon R.J."/>
            <person name="Bates P.A."/>
            <person name="Gatherer D."/>
        </authorList>
    </citation>
    <scope>NUCLEOTIDE SEQUENCE [LARGE SCALE GENOMIC DNA]</scope>
</reference>
<dbReference type="AlphaFoldDB" id="A0A836H2N4"/>
<organism evidence="2 3">
    <name type="scientific">Leishmania martiniquensis</name>
    <dbReference type="NCBI Taxonomy" id="1580590"/>
    <lineage>
        <taxon>Eukaryota</taxon>
        <taxon>Discoba</taxon>
        <taxon>Euglenozoa</taxon>
        <taxon>Kinetoplastea</taxon>
        <taxon>Metakinetoplastina</taxon>
        <taxon>Trypanosomatida</taxon>
        <taxon>Trypanosomatidae</taxon>
        <taxon>Leishmaniinae</taxon>
        <taxon>Leishmania</taxon>
    </lineage>
</organism>
<name>A0A836H2N4_9TRYP</name>
<feature type="region of interest" description="Disordered" evidence="1">
    <location>
        <begin position="167"/>
        <end position="186"/>
    </location>
</feature>
<feature type="compositionally biased region" description="Low complexity" evidence="1">
    <location>
        <begin position="65"/>
        <end position="79"/>
    </location>
</feature>
<accession>A0A836H2N4</accession>
<reference evidence="3" key="2">
    <citation type="journal article" date="2021" name="Sci. Data">
        <title>Chromosome-scale genome sequencing, assembly and annotation of six genomes from subfamily Leishmaniinae.</title>
        <authorList>
            <person name="Almutairi H."/>
            <person name="Urbaniak M.D."/>
            <person name="Bates M.D."/>
            <person name="Jariyapan N."/>
            <person name="Kwakye-Nuako G."/>
            <person name="Thomaz Soccol V."/>
            <person name="Al-Salem W.S."/>
            <person name="Dillon R.J."/>
            <person name="Bates P.A."/>
            <person name="Gatherer D."/>
        </authorList>
    </citation>
    <scope>NUCLEOTIDE SEQUENCE [LARGE SCALE GENOMIC DNA]</scope>
</reference>
<evidence type="ECO:0000313" key="3">
    <source>
        <dbReference type="Proteomes" id="UP000673552"/>
    </source>
</evidence>